<feature type="transmembrane region" description="Helical" evidence="2">
    <location>
        <begin position="193"/>
        <end position="213"/>
    </location>
</feature>
<reference evidence="3 4" key="1">
    <citation type="submission" date="2024-05" db="EMBL/GenBank/DDBJ databases">
        <title>A high-quality chromosomal-level genome assembly of Topmouth culter (Culter alburnus).</title>
        <authorList>
            <person name="Zhao H."/>
        </authorList>
    </citation>
    <scope>NUCLEOTIDE SEQUENCE [LARGE SCALE GENOMIC DNA]</scope>
    <source>
        <strain evidence="3">CATC2023</strain>
        <tissue evidence="3">Muscle</tissue>
    </source>
</reference>
<keyword evidence="2" id="KW-0472">Membrane</keyword>
<keyword evidence="2" id="KW-1133">Transmembrane helix</keyword>
<accession>A0AAW2AMG1</accession>
<evidence type="ECO:0000313" key="3">
    <source>
        <dbReference type="EMBL" id="KAK9974048.1"/>
    </source>
</evidence>
<dbReference type="Proteomes" id="UP001479290">
    <property type="component" value="Unassembled WGS sequence"/>
</dbReference>
<keyword evidence="4" id="KW-1185">Reference proteome</keyword>
<feature type="region of interest" description="Disordered" evidence="1">
    <location>
        <begin position="1"/>
        <end position="28"/>
    </location>
</feature>
<name>A0AAW2AMG1_CULAL</name>
<feature type="transmembrane region" description="Helical" evidence="2">
    <location>
        <begin position="293"/>
        <end position="315"/>
    </location>
</feature>
<dbReference type="EMBL" id="JAWDJR010000005">
    <property type="protein sequence ID" value="KAK9974048.1"/>
    <property type="molecule type" value="Genomic_DNA"/>
</dbReference>
<protein>
    <submittedName>
        <fullName evidence="3">Uncharacterized protein</fullName>
    </submittedName>
</protein>
<dbReference type="AlphaFoldDB" id="A0AAW2AMG1"/>
<feature type="transmembrane region" description="Helical" evidence="2">
    <location>
        <begin position="321"/>
        <end position="344"/>
    </location>
</feature>
<feature type="transmembrane region" description="Helical" evidence="2">
    <location>
        <begin position="450"/>
        <end position="472"/>
    </location>
</feature>
<proteinExistence type="predicted"/>
<feature type="compositionally biased region" description="Low complexity" evidence="1">
    <location>
        <begin position="99"/>
        <end position="110"/>
    </location>
</feature>
<feature type="compositionally biased region" description="Basic residues" evidence="1">
    <location>
        <begin position="111"/>
        <end position="124"/>
    </location>
</feature>
<feature type="compositionally biased region" description="Polar residues" evidence="1">
    <location>
        <begin position="67"/>
        <end position="77"/>
    </location>
</feature>
<sequence>MEVLSRRADHSGGLDEKELEKSKQEAHKSFVKEKIKFSAFLNEITRQVLSPSRLTSLGVTDVHRPSSPGQISTSSKALSPKPEHKREKKSKITRSRPGSSASSITSTAHSHVSKLSHSSKHSHSRTSSINNSIRLFPGVTTTVQEVIQAILALPQKVFLLGLNVATKVRRSTKLPPKSNISNHQIVEIHTTNLLYHITITMKIIIALLHVLVLQNQKTTIIIPIKNLITIIPIQNLITIIPIQNLITIIPIQNPITIIPIQNLITIMPTQNPITIITIIPIQNPITIMPIQNLITIIPIQNLITIMPIQNLITIIPIQNLITILLIQNFITIMTILNLITIMPIQNLITIIHHRHLITTMELIVTHHHTTILLHQIPIIIHPLHHITIMELTAAQHTLLSQGLTISFPIQKLILLTKNYTTINIHRHHHITTMEVTAPQNLPTIIPIQNLTTIILLLSTTMESMVVHLIFLLTQKLTTSLM</sequence>
<evidence type="ECO:0000256" key="2">
    <source>
        <dbReference type="SAM" id="Phobius"/>
    </source>
</evidence>
<comment type="caution">
    <text evidence="3">The sequence shown here is derived from an EMBL/GenBank/DDBJ whole genome shotgun (WGS) entry which is preliminary data.</text>
</comment>
<evidence type="ECO:0000313" key="4">
    <source>
        <dbReference type="Proteomes" id="UP001479290"/>
    </source>
</evidence>
<organism evidence="3 4">
    <name type="scientific">Culter alburnus</name>
    <name type="common">Topmouth culter</name>
    <dbReference type="NCBI Taxonomy" id="194366"/>
    <lineage>
        <taxon>Eukaryota</taxon>
        <taxon>Metazoa</taxon>
        <taxon>Chordata</taxon>
        <taxon>Craniata</taxon>
        <taxon>Vertebrata</taxon>
        <taxon>Euteleostomi</taxon>
        <taxon>Actinopterygii</taxon>
        <taxon>Neopterygii</taxon>
        <taxon>Teleostei</taxon>
        <taxon>Ostariophysi</taxon>
        <taxon>Cypriniformes</taxon>
        <taxon>Xenocyprididae</taxon>
        <taxon>Xenocypridinae</taxon>
        <taxon>Culter</taxon>
    </lineage>
</organism>
<gene>
    <name evidence="3" type="ORF">ABG768_022157</name>
</gene>
<keyword evidence="2" id="KW-0812">Transmembrane</keyword>
<evidence type="ECO:0000256" key="1">
    <source>
        <dbReference type="SAM" id="MobiDB-lite"/>
    </source>
</evidence>
<feature type="region of interest" description="Disordered" evidence="1">
    <location>
        <begin position="58"/>
        <end position="127"/>
    </location>
</feature>